<evidence type="ECO:0000256" key="2">
    <source>
        <dbReference type="ARBA" id="ARBA00022803"/>
    </source>
</evidence>
<dbReference type="PANTHER" id="PTHR45188:SF2">
    <property type="entry name" value="DNAJ HOMOLOG SUBFAMILY C MEMBER 7"/>
    <property type="match status" value="1"/>
</dbReference>
<name>A0A2R5G7Q4_9STRA</name>
<proteinExistence type="predicted"/>
<sequence length="483" mass="54871">MCPATAVAQSAQECSAEDAKEAKKKAGKLRSDGDDAMMKKQYAEALALYSEAISVEPNNEKNYYKRYKVHDKTGKHKAALEDIDHALEIKPDYLSAIGFRARTLMSLGRCMEAVEDFGRLLKAKPTHGDAKKLLPKARECARELGTGEQFMRQRNYAGAEKKFTDVMDNVGTSAHVKQLRAEARFRQGKFYESIADAGEVLKADPDNQEALLLRGRGYYLVGDHEMALRHFREGLKKDPEHVATKEALRKVQKLEKLNKDADAAVARGTTQSLKDAASLYAEAVKVDPEHREFNKKISTKLCAVHARLKQVKEAKLICEQAIRFDKNGIEPYVSLAELLSSMAEETPDFEEAVRAWHRAAEVEHDNRKVRDGLHRAEVALKQSKQKNYYKILGVARNADGGTIKKAYRKLAKETHPDRHGEKTEEERKLLQEKFELIAESYEVLSDDELRAKYDRGEDVFENQGNNQRQQHGGFPFRFHRRRP</sequence>
<dbReference type="SUPFAM" id="SSF48452">
    <property type="entry name" value="TPR-like"/>
    <property type="match status" value="2"/>
</dbReference>
<organism evidence="6 7">
    <name type="scientific">Hondaea fermentalgiana</name>
    <dbReference type="NCBI Taxonomy" id="2315210"/>
    <lineage>
        <taxon>Eukaryota</taxon>
        <taxon>Sar</taxon>
        <taxon>Stramenopiles</taxon>
        <taxon>Bigyra</taxon>
        <taxon>Labyrinthulomycetes</taxon>
        <taxon>Thraustochytrida</taxon>
        <taxon>Thraustochytriidae</taxon>
        <taxon>Hondaea</taxon>
    </lineage>
</organism>
<dbReference type="PROSITE" id="PS00636">
    <property type="entry name" value="DNAJ_1"/>
    <property type="match status" value="1"/>
</dbReference>
<evidence type="ECO:0000259" key="5">
    <source>
        <dbReference type="PROSITE" id="PS50076"/>
    </source>
</evidence>
<feature type="domain" description="J" evidence="5">
    <location>
        <begin position="387"/>
        <end position="457"/>
    </location>
</feature>
<dbReference type="SUPFAM" id="SSF46565">
    <property type="entry name" value="Chaperone J-domain"/>
    <property type="match status" value="1"/>
</dbReference>
<dbReference type="PROSITE" id="PS50076">
    <property type="entry name" value="DNAJ_2"/>
    <property type="match status" value="1"/>
</dbReference>
<dbReference type="InterPro" id="IPR036869">
    <property type="entry name" value="J_dom_sf"/>
</dbReference>
<dbReference type="Gene3D" id="1.25.40.10">
    <property type="entry name" value="Tetratricopeptide repeat domain"/>
    <property type="match status" value="1"/>
</dbReference>
<gene>
    <name evidence="6" type="ORF">FCC1311_025802</name>
</gene>
<keyword evidence="2 3" id="KW-0802">TPR repeat</keyword>
<keyword evidence="1" id="KW-0677">Repeat</keyword>
<evidence type="ECO:0000313" key="6">
    <source>
        <dbReference type="EMBL" id="GBG26359.1"/>
    </source>
</evidence>
<dbReference type="Gene3D" id="1.10.287.110">
    <property type="entry name" value="DnaJ domain"/>
    <property type="match status" value="1"/>
</dbReference>
<dbReference type="CDD" id="cd06257">
    <property type="entry name" value="DnaJ"/>
    <property type="match status" value="1"/>
</dbReference>
<evidence type="ECO:0000256" key="1">
    <source>
        <dbReference type="ARBA" id="ARBA00022737"/>
    </source>
</evidence>
<dbReference type="InterPro" id="IPR011990">
    <property type="entry name" value="TPR-like_helical_dom_sf"/>
</dbReference>
<accession>A0A2R5G7Q4</accession>
<dbReference type="InParanoid" id="A0A2R5G7Q4"/>
<evidence type="ECO:0000256" key="4">
    <source>
        <dbReference type="SAM" id="MobiDB-lite"/>
    </source>
</evidence>
<reference evidence="6 7" key="1">
    <citation type="submission" date="2017-12" db="EMBL/GenBank/DDBJ databases">
        <title>Sequencing, de novo assembly and annotation of complete genome of a new Thraustochytrid species, strain FCC1311.</title>
        <authorList>
            <person name="Sedici K."/>
            <person name="Godart F."/>
            <person name="Aiese Cigliano R."/>
            <person name="Sanseverino W."/>
            <person name="Barakat M."/>
            <person name="Ortet P."/>
            <person name="Marechal E."/>
            <person name="Cagnac O."/>
            <person name="Amato A."/>
        </authorList>
    </citation>
    <scope>NUCLEOTIDE SEQUENCE [LARGE SCALE GENOMIC DNA]</scope>
</reference>
<feature type="repeat" description="TPR" evidence="3">
    <location>
        <begin position="60"/>
        <end position="93"/>
    </location>
</feature>
<dbReference type="PROSITE" id="PS50005">
    <property type="entry name" value="TPR"/>
    <property type="match status" value="3"/>
</dbReference>
<dbReference type="SMART" id="SM00271">
    <property type="entry name" value="DnaJ"/>
    <property type="match status" value="1"/>
</dbReference>
<dbReference type="InterPro" id="IPR001623">
    <property type="entry name" value="DnaJ_domain"/>
</dbReference>
<comment type="caution">
    <text evidence="6">The sequence shown here is derived from an EMBL/GenBank/DDBJ whole genome shotgun (WGS) entry which is preliminary data.</text>
</comment>
<dbReference type="PANTHER" id="PTHR45188">
    <property type="entry name" value="DNAJ PROTEIN P58IPK HOMOLOG"/>
    <property type="match status" value="1"/>
</dbReference>
<evidence type="ECO:0000313" key="7">
    <source>
        <dbReference type="Proteomes" id="UP000241890"/>
    </source>
</evidence>
<feature type="compositionally biased region" description="Low complexity" evidence="4">
    <location>
        <begin position="462"/>
        <end position="476"/>
    </location>
</feature>
<feature type="repeat" description="TPR" evidence="3">
    <location>
        <begin position="208"/>
        <end position="241"/>
    </location>
</feature>
<feature type="region of interest" description="Disordered" evidence="4">
    <location>
        <begin position="459"/>
        <end position="483"/>
    </location>
</feature>
<dbReference type="Proteomes" id="UP000241890">
    <property type="component" value="Unassembled WGS sequence"/>
</dbReference>
<dbReference type="OrthoDB" id="10250354at2759"/>
<evidence type="ECO:0000256" key="3">
    <source>
        <dbReference type="PROSITE-ProRule" id="PRU00339"/>
    </source>
</evidence>
<dbReference type="AlphaFoldDB" id="A0A2R5G7Q4"/>
<feature type="region of interest" description="Disordered" evidence="4">
    <location>
        <begin position="1"/>
        <end position="32"/>
    </location>
</feature>
<dbReference type="PRINTS" id="PR00625">
    <property type="entry name" value="JDOMAIN"/>
</dbReference>
<dbReference type="SMART" id="SM00028">
    <property type="entry name" value="TPR"/>
    <property type="match status" value="6"/>
</dbReference>
<dbReference type="InterPro" id="IPR018253">
    <property type="entry name" value="DnaJ_domain_CS"/>
</dbReference>
<protein>
    <submittedName>
        <fullName evidence="6">DnaJ-like subfamily C member 3</fullName>
    </submittedName>
</protein>
<dbReference type="InterPro" id="IPR019734">
    <property type="entry name" value="TPR_rpt"/>
</dbReference>
<dbReference type="EMBL" id="BEYU01000020">
    <property type="protein sequence ID" value="GBG26359.1"/>
    <property type="molecule type" value="Genomic_DNA"/>
</dbReference>
<dbReference type="Pfam" id="PF13432">
    <property type="entry name" value="TPR_16"/>
    <property type="match status" value="1"/>
</dbReference>
<feature type="repeat" description="TPR" evidence="3">
    <location>
        <begin position="26"/>
        <end position="59"/>
    </location>
</feature>
<keyword evidence="7" id="KW-1185">Reference proteome</keyword>
<dbReference type="Pfam" id="PF00226">
    <property type="entry name" value="DnaJ"/>
    <property type="match status" value="1"/>
</dbReference>